<protein>
    <submittedName>
        <fullName evidence="2">Uncharacterized protein</fullName>
    </submittedName>
</protein>
<gene>
    <name evidence="2" type="ORF">F511_45880</name>
</gene>
<evidence type="ECO:0000256" key="1">
    <source>
        <dbReference type="SAM" id="MobiDB-lite"/>
    </source>
</evidence>
<feature type="region of interest" description="Disordered" evidence="1">
    <location>
        <begin position="103"/>
        <end position="132"/>
    </location>
</feature>
<keyword evidence="3" id="KW-1185">Reference proteome</keyword>
<evidence type="ECO:0000313" key="3">
    <source>
        <dbReference type="Proteomes" id="UP000250235"/>
    </source>
</evidence>
<reference evidence="2 3" key="1">
    <citation type="journal article" date="2015" name="Proc. Natl. Acad. Sci. U.S.A.">
        <title>The resurrection genome of Boea hygrometrica: A blueprint for survival of dehydration.</title>
        <authorList>
            <person name="Xiao L."/>
            <person name="Yang G."/>
            <person name="Zhang L."/>
            <person name="Yang X."/>
            <person name="Zhao S."/>
            <person name="Ji Z."/>
            <person name="Zhou Q."/>
            <person name="Hu M."/>
            <person name="Wang Y."/>
            <person name="Chen M."/>
            <person name="Xu Y."/>
            <person name="Jin H."/>
            <person name="Xiao X."/>
            <person name="Hu G."/>
            <person name="Bao F."/>
            <person name="Hu Y."/>
            <person name="Wan P."/>
            <person name="Li L."/>
            <person name="Deng X."/>
            <person name="Kuang T."/>
            <person name="Xiang C."/>
            <person name="Zhu J.K."/>
            <person name="Oliver M.J."/>
            <person name="He Y."/>
        </authorList>
    </citation>
    <scope>NUCLEOTIDE SEQUENCE [LARGE SCALE GENOMIC DNA]</scope>
    <source>
        <strain evidence="3">cv. XS01</strain>
    </source>
</reference>
<proteinExistence type="predicted"/>
<name>A0A2Z6ZUZ0_9LAMI</name>
<accession>A0A2Z6ZUZ0</accession>
<organism evidence="2 3">
    <name type="scientific">Dorcoceras hygrometricum</name>
    <dbReference type="NCBI Taxonomy" id="472368"/>
    <lineage>
        <taxon>Eukaryota</taxon>
        <taxon>Viridiplantae</taxon>
        <taxon>Streptophyta</taxon>
        <taxon>Embryophyta</taxon>
        <taxon>Tracheophyta</taxon>
        <taxon>Spermatophyta</taxon>
        <taxon>Magnoliopsida</taxon>
        <taxon>eudicotyledons</taxon>
        <taxon>Gunneridae</taxon>
        <taxon>Pentapetalae</taxon>
        <taxon>asterids</taxon>
        <taxon>lamiids</taxon>
        <taxon>Lamiales</taxon>
        <taxon>Gesneriaceae</taxon>
        <taxon>Didymocarpoideae</taxon>
        <taxon>Trichosporeae</taxon>
        <taxon>Loxocarpinae</taxon>
        <taxon>Dorcoceras</taxon>
    </lineage>
</organism>
<dbReference type="AlphaFoldDB" id="A0A2Z6ZUZ0"/>
<dbReference type="Proteomes" id="UP000250235">
    <property type="component" value="Unassembled WGS sequence"/>
</dbReference>
<feature type="compositionally biased region" description="Basic residues" evidence="1">
    <location>
        <begin position="104"/>
        <end position="113"/>
    </location>
</feature>
<sequence>MHEAAPSVRQRHATVVPCTADLCSSSARNSSSGAGLPCVTIAHVARVHARDMEERRRARRLPGGRFSIFVSDLKFNVRYNYGNSYDQIRETLALIPLLGIRIRPPARQRKNKKQMPGGDQYEKSDNYSNRHT</sequence>
<evidence type="ECO:0000313" key="2">
    <source>
        <dbReference type="EMBL" id="KZV06638.1"/>
    </source>
</evidence>
<dbReference type="EMBL" id="KV071085">
    <property type="protein sequence ID" value="KZV06638.1"/>
    <property type="molecule type" value="Genomic_DNA"/>
</dbReference>